<feature type="transmembrane region" description="Helical" evidence="11">
    <location>
        <begin position="392"/>
        <end position="416"/>
    </location>
</feature>
<dbReference type="SMART" id="SM00382">
    <property type="entry name" value="AAA"/>
    <property type="match status" value="1"/>
</dbReference>
<feature type="transmembrane region" description="Helical" evidence="11">
    <location>
        <begin position="169"/>
        <end position="190"/>
    </location>
</feature>
<evidence type="ECO:0000313" key="15">
    <source>
        <dbReference type="EMBL" id="SFQ22792.1"/>
    </source>
</evidence>
<keyword evidence="2" id="KW-0813">Transport</keyword>
<keyword evidence="7" id="KW-0645">Protease</keyword>
<evidence type="ECO:0000259" key="13">
    <source>
        <dbReference type="PROSITE" id="PS50929"/>
    </source>
</evidence>
<keyword evidence="6" id="KW-0378">Hydrolase</keyword>
<dbReference type="InterPro" id="IPR036640">
    <property type="entry name" value="ABC1_TM_sf"/>
</dbReference>
<evidence type="ECO:0000256" key="5">
    <source>
        <dbReference type="ARBA" id="ARBA00022741"/>
    </source>
</evidence>
<keyword evidence="10 11" id="KW-0472">Membrane</keyword>
<evidence type="ECO:0000256" key="3">
    <source>
        <dbReference type="ARBA" id="ARBA00022475"/>
    </source>
</evidence>
<dbReference type="InterPro" id="IPR003439">
    <property type="entry name" value="ABC_transporter-like_ATP-bd"/>
</dbReference>
<dbReference type="CDD" id="cd18555">
    <property type="entry name" value="ABC_6TM_T1SS_like"/>
    <property type="match status" value="1"/>
</dbReference>
<accession>A0A1I5WSN2</accession>
<feature type="transmembrane region" description="Helical" evidence="11">
    <location>
        <begin position="210"/>
        <end position="232"/>
    </location>
</feature>
<dbReference type="InterPro" id="IPR003593">
    <property type="entry name" value="AAA+_ATPase"/>
</dbReference>
<dbReference type="PROSITE" id="PS50893">
    <property type="entry name" value="ABC_TRANSPORTER_2"/>
    <property type="match status" value="1"/>
</dbReference>
<dbReference type="AlphaFoldDB" id="A0A1I5WSN2"/>
<dbReference type="Pfam" id="PF03412">
    <property type="entry name" value="Peptidase_C39"/>
    <property type="match status" value="1"/>
</dbReference>
<name>A0A1I5WSN2_9BACI</name>
<protein>
    <submittedName>
        <fullName evidence="15">ABC-type bacteriocin/lantibiotic exporter, contains an N-terminal double-glycine peptidase domain</fullName>
    </submittedName>
</protein>
<feature type="domain" description="ABC transmembrane type-1" evidence="13">
    <location>
        <begin position="173"/>
        <end position="453"/>
    </location>
</feature>
<dbReference type="InterPro" id="IPR027417">
    <property type="entry name" value="P-loop_NTPase"/>
</dbReference>
<dbReference type="InterPro" id="IPR005074">
    <property type="entry name" value="Peptidase_C39"/>
</dbReference>
<keyword evidence="7" id="KW-0788">Thiol protease</keyword>
<dbReference type="SUPFAM" id="SSF52540">
    <property type="entry name" value="P-loop containing nucleoside triphosphate hydrolases"/>
    <property type="match status" value="1"/>
</dbReference>
<evidence type="ECO:0000256" key="11">
    <source>
        <dbReference type="SAM" id="Phobius"/>
    </source>
</evidence>
<dbReference type="FunFam" id="3.40.50.300:FF:000299">
    <property type="entry name" value="ABC transporter ATP-binding protein/permease"/>
    <property type="match status" value="1"/>
</dbReference>
<evidence type="ECO:0000256" key="4">
    <source>
        <dbReference type="ARBA" id="ARBA00022692"/>
    </source>
</evidence>
<dbReference type="Gene3D" id="3.40.50.300">
    <property type="entry name" value="P-loop containing nucleotide triphosphate hydrolases"/>
    <property type="match status" value="1"/>
</dbReference>
<evidence type="ECO:0000256" key="1">
    <source>
        <dbReference type="ARBA" id="ARBA00004651"/>
    </source>
</evidence>
<dbReference type="GO" id="GO:0006508">
    <property type="term" value="P:proteolysis"/>
    <property type="evidence" value="ECO:0007669"/>
    <property type="project" value="InterPro"/>
</dbReference>
<keyword evidence="5" id="KW-0547">Nucleotide-binding</keyword>
<dbReference type="GO" id="GO:0015421">
    <property type="term" value="F:ABC-type oligopeptide transporter activity"/>
    <property type="evidence" value="ECO:0007669"/>
    <property type="project" value="TreeGrafter"/>
</dbReference>
<evidence type="ECO:0000256" key="6">
    <source>
        <dbReference type="ARBA" id="ARBA00022801"/>
    </source>
</evidence>
<dbReference type="Proteomes" id="UP000198892">
    <property type="component" value="Unassembled WGS sequence"/>
</dbReference>
<feature type="domain" description="ABC transporter" evidence="12">
    <location>
        <begin position="487"/>
        <end position="712"/>
    </location>
</feature>
<dbReference type="Pfam" id="PF00005">
    <property type="entry name" value="ABC_tran"/>
    <property type="match status" value="1"/>
</dbReference>
<proteinExistence type="predicted"/>
<dbReference type="GO" id="GO:0008234">
    <property type="term" value="F:cysteine-type peptidase activity"/>
    <property type="evidence" value="ECO:0007669"/>
    <property type="project" value="UniProtKB-KW"/>
</dbReference>
<dbReference type="RefSeq" id="WP_244504361.1">
    <property type="nucleotide sequence ID" value="NZ_FOXD01000022.1"/>
</dbReference>
<dbReference type="Pfam" id="PF00664">
    <property type="entry name" value="ABC_membrane"/>
    <property type="match status" value="1"/>
</dbReference>
<keyword evidence="3" id="KW-1003">Cell membrane</keyword>
<dbReference type="EMBL" id="FOXD01000022">
    <property type="protein sequence ID" value="SFQ22792.1"/>
    <property type="molecule type" value="Genomic_DNA"/>
</dbReference>
<keyword evidence="16" id="KW-1185">Reference proteome</keyword>
<feature type="transmembrane region" description="Helical" evidence="11">
    <location>
        <begin position="312"/>
        <end position="329"/>
    </location>
</feature>
<dbReference type="PROSITE" id="PS00211">
    <property type="entry name" value="ABC_TRANSPORTER_1"/>
    <property type="match status" value="1"/>
</dbReference>
<keyword evidence="8" id="KW-0067">ATP-binding</keyword>
<dbReference type="InterPro" id="IPR011527">
    <property type="entry name" value="ABC1_TM_dom"/>
</dbReference>
<dbReference type="STRING" id="1884432.SAMN05518683_12237"/>
<dbReference type="Gene3D" id="1.20.1560.10">
    <property type="entry name" value="ABC transporter type 1, transmembrane domain"/>
    <property type="match status" value="1"/>
</dbReference>
<dbReference type="PANTHER" id="PTHR43394:SF1">
    <property type="entry name" value="ATP-BINDING CASSETTE SUB-FAMILY B MEMBER 10, MITOCHONDRIAL"/>
    <property type="match status" value="1"/>
</dbReference>
<dbReference type="InterPro" id="IPR039421">
    <property type="entry name" value="Type_1_exporter"/>
</dbReference>
<evidence type="ECO:0000256" key="7">
    <source>
        <dbReference type="ARBA" id="ARBA00022807"/>
    </source>
</evidence>
<dbReference type="SUPFAM" id="SSF90123">
    <property type="entry name" value="ABC transporter transmembrane region"/>
    <property type="match status" value="1"/>
</dbReference>
<gene>
    <name evidence="15" type="ORF">SAMN05518683_12237</name>
</gene>
<dbReference type="PANTHER" id="PTHR43394">
    <property type="entry name" value="ATP-DEPENDENT PERMEASE MDL1, MITOCHONDRIAL"/>
    <property type="match status" value="1"/>
</dbReference>
<dbReference type="PROSITE" id="PS50990">
    <property type="entry name" value="PEPTIDASE_C39"/>
    <property type="match status" value="1"/>
</dbReference>
<keyword evidence="9 11" id="KW-1133">Transmembrane helix</keyword>
<evidence type="ECO:0000256" key="8">
    <source>
        <dbReference type="ARBA" id="ARBA00022840"/>
    </source>
</evidence>
<keyword evidence="4 11" id="KW-0812">Transmembrane</keyword>
<comment type="subcellular location">
    <subcellularLocation>
        <location evidence="1">Cell membrane</location>
        <topology evidence="1">Multi-pass membrane protein</topology>
    </subcellularLocation>
</comment>
<sequence length="712" mass="80166">MMFKKNTPVIMQKNKYDCGIACLAMLISRHEGYKVDPRKLKEKGNFTGRDGTSLKHLRDLSEEYGYGCKVYKVPNLKEETKNNQLNFPLMVHWEHNHFVLLEKIKGNHATIIDPASGRKKISLEQFYESYAGIAVSITKEAGTSKTEKRLKGDSLVKKIGRYLFQEKKMLVYIVLLSFVFQGLNAVTPFLTQYLIDTFMGNGQDMIQIDVLAALAGITALLFFGLSLLRMFWIIKLQVRINKGLTNQFIKKIFSLPMKFFEVNTSGDIATRIHNIAAIREIISRLASTLILDISLLIVFCIVMLYYSPLLSVLVFVGAALQILFTIILLPKIEMFTKQEVNSQAKFQSQLVELLRSMTFIKTVGNTQSIESQMNHLFDDQIGYFSKRMNTSAVLGGVSNAVNLSLPLFVLVVGVWIGMQNGLTIGAVVAFSTIAGRFMTPLGSIIGSLESVKMVEEMVDRIETVLEEEDEPYNADSNAVFNPSKDKITLNHVFFSYDNGEEVLTDINFDINPGEKVSFIGKTGSGKSTLFKLISGLYQPTKGSIHFGPHHVEDINMIQLREKIGYIVQDVHLFNDTILNNIKYFTEAVSDEDAVQAAKDACIHDFILTLPMGYHTLIGENGISLSGGQRQRIAIARVLAKHPQILLIDEGTSNLDKETEKRILEHLYDKEITIISITHRTDVIQEFESIYELDGGRLKQWKTNDTEELESTS</sequence>
<evidence type="ECO:0000259" key="12">
    <source>
        <dbReference type="PROSITE" id="PS50893"/>
    </source>
</evidence>
<dbReference type="Gene3D" id="3.90.70.10">
    <property type="entry name" value="Cysteine proteinases"/>
    <property type="match status" value="1"/>
</dbReference>
<dbReference type="InterPro" id="IPR017871">
    <property type="entry name" value="ABC_transporter-like_CS"/>
</dbReference>
<evidence type="ECO:0000313" key="16">
    <source>
        <dbReference type="Proteomes" id="UP000198892"/>
    </source>
</evidence>
<evidence type="ECO:0000256" key="2">
    <source>
        <dbReference type="ARBA" id="ARBA00022448"/>
    </source>
</evidence>
<feature type="transmembrane region" description="Helical" evidence="11">
    <location>
        <begin position="285"/>
        <end position="306"/>
    </location>
</feature>
<dbReference type="PROSITE" id="PS50929">
    <property type="entry name" value="ABC_TM1F"/>
    <property type="match status" value="1"/>
</dbReference>
<evidence type="ECO:0000256" key="9">
    <source>
        <dbReference type="ARBA" id="ARBA00022989"/>
    </source>
</evidence>
<reference evidence="16" key="1">
    <citation type="submission" date="2016-10" db="EMBL/GenBank/DDBJ databases">
        <authorList>
            <person name="Varghese N."/>
            <person name="Submissions S."/>
        </authorList>
    </citation>
    <scope>NUCLEOTIDE SEQUENCE [LARGE SCALE GENOMIC DNA]</scope>
    <source>
        <strain evidence="16">S7</strain>
    </source>
</reference>
<feature type="domain" description="Peptidase C39" evidence="14">
    <location>
        <begin position="12"/>
        <end position="137"/>
    </location>
</feature>
<dbReference type="GO" id="GO:0005524">
    <property type="term" value="F:ATP binding"/>
    <property type="evidence" value="ECO:0007669"/>
    <property type="project" value="UniProtKB-KW"/>
</dbReference>
<dbReference type="GO" id="GO:0016887">
    <property type="term" value="F:ATP hydrolysis activity"/>
    <property type="evidence" value="ECO:0007669"/>
    <property type="project" value="InterPro"/>
</dbReference>
<organism evidence="15 16">
    <name type="scientific">Salibacterium halotolerans</name>
    <dbReference type="NCBI Taxonomy" id="1884432"/>
    <lineage>
        <taxon>Bacteria</taxon>
        <taxon>Bacillati</taxon>
        <taxon>Bacillota</taxon>
        <taxon>Bacilli</taxon>
        <taxon>Bacillales</taxon>
        <taxon>Bacillaceae</taxon>
    </lineage>
</organism>
<dbReference type="GO" id="GO:0005886">
    <property type="term" value="C:plasma membrane"/>
    <property type="evidence" value="ECO:0007669"/>
    <property type="project" value="UniProtKB-SubCell"/>
</dbReference>
<evidence type="ECO:0000259" key="14">
    <source>
        <dbReference type="PROSITE" id="PS50990"/>
    </source>
</evidence>
<evidence type="ECO:0000256" key="10">
    <source>
        <dbReference type="ARBA" id="ARBA00023136"/>
    </source>
</evidence>